<accession>A0A9P6BBJ8</accession>
<reference evidence="1" key="1">
    <citation type="submission" date="2020-11" db="EMBL/GenBank/DDBJ databases">
        <authorList>
            <consortium name="DOE Joint Genome Institute"/>
            <person name="Ahrendt S."/>
            <person name="Riley R."/>
            <person name="Andreopoulos W."/>
            <person name="Labutti K."/>
            <person name="Pangilinan J."/>
            <person name="Ruiz-Duenas F.J."/>
            <person name="Barrasa J.M."/>
            <person name="Sanchez-Garcia M."/>
            <person name="Camarero S."/>
            <person name="Miyauchi S."/>
            <person name="Serrano A."/>
            <person name="Linde D."/>
            <person name="Babiker R."/>
            <person name="Drula E."/>
            <person name="Ayuso-Fernandez I."/>
            <person name="Pacheco R."/>
            <person name="Padilla G."/>
            <person name="Ferreira P."/>
            <person name="Barriuso J."/>
            <person name="Kellner H."/>
            <person name="Castanera R."/>
            <person name="Alfaro M."/>
            <person name="Ramirez L."/>
            <person name="Pisabarro A.G."/>
            <person name="Kuo A."/>
            <person name="Tritt A."/>
            <person name="Lipzen A."/>
            <person name="He G."/>
            <person name="Yan M."/>
            <person name="Ng V."/>
            <person name="Cullen D."/>
            <person name="Martin F."/>
            <person name="Rosso M.-N."/>
            <person name="Henrissat B."/>
            <person name="Hibbett D."/>
            <person name="Martinez A.T."/>
            <person name="Grigoriev I.V."/>
        </authorList>
    </citation>
    <scope>NUCLEOTIDE SEQUENCE</scope>
    <source>
        <strain evidence="1">CBS 506.95</strain>
    </source>
</reference>
<evidence type="ECO:0000313" key="1">
    <source>
        <dbReference type="EMBL" id="KAF9521323.1"/>
    </source>
</evidence>
<organism evidence="1 2">
    <name type="scientific">Crepidotus variabilis</name>
    <dbReference type="NCBI Taxonomy" id="179855"/>
    <lineage>
        <taxon>Eukaryota</taxon>
        <taxon>Fungi</taxon>
        <taxon>Dikarya</taxon>
        <taxon>Basidiomycota</taxon>
        <taxon>Agaricomycotina</taxon>
        <taxon>Agaricomycetes</taxon>
        <taxon>Agaricomycetidae</taxon>
        <taxon>Agaricales</taxon>
        <taxon>Agaricineae</taxon>
        <taxon>Crepidotaceae</taxon>
        <taxon>Crepidotus</taxon>
    </lineage>
</organism>
<evidence type="ECO:0000313" key="2">
    <source>
        <dbReference type="Proteomes" id="UP000807306"/>
    </source>
</evidence>
<protein>
    <submittedName>
        <fullName evidence="1">Uncharacterized protein</fullName>
    </submittedName>
</protein>
<keyword evidence="2" id="KW-1185">Reference proteome</keyword>
<proteinExistence type="predicted"/>
<gene>
    <name evidence="1" type="ORF">CPB83DRAFT_348782</name>
</gene>
<comment type="caution">
    <text evidence="1">The sequence shown here is derived from an EMBL/GenBank/DDBJ whole genome shotgun (WGS) entry which is preliminary data.</text>
</comment>
<sequence>MTRYVFPMDLMRGSDAYLPLQNGESRTAERVKHVEEDLWWKPQDYGASTSRHADSCFATHLYAKLRCTRSVSSGRTLQRLCPKEAVSSIATSAHGPVLVTGTKPHTVHPNIAVDCWTNVNPTGFNAIDDFL</sequence>
<name>A0A9P6BBJ8_9AGAR</name>
<dbReference type="Proteomes" id="UP000807306">
    <property type="component" value="Unassembled WGS sequence"/>
</dbReference>
<dbReference type="AlphaFoldDB" id="A0A9P6BBJ8"/>
<dbReference type="EMBL" id="MU158128">
    <property type="protein sequence ID" value="KAF9521323.1"/>
    <property type="molecule type" value="Genomic_DNA"/>
</dbReference>